<feature type="compositionally biased region" description="Polar residues" evidence="7">
    <location>
        <begin position="542"/>
        <end position="552"/>
    </location>
</feature>
<evidence type="ECO:0000256" key="1">
    <source>
        <dbReference type="ARBA" id="ARBA00004123"/>
    </source>
</evidence>
<dbReference type="GO" id="GO:0003700">
    <property type="term" value="F:DNA-binding transcription factor activity"/>
    <property type="evidence" value="ECO:0007669"/>
    <property type="project" value="InterPro"/>
</dbReference>
<evidence type="ECO:0000256" key="3">
    <source>
        <dbReference type="ARBA" id="ARBA00023125"/>
    </source>
</evidence>
<dbReference type="SMART" id="SM00774">
    <property type="entry name" value="WRKY"/>
    <property type="match status" value="1"/>
</dbReference>
<keyword evidence="2" id="KW-0805">Transcription regulation</keyword>
<dbReference type="Gene3D" id="2.20.25.80">
    <property type="entry name" value="WRKY domain"/>
    <property type="match status" value="1"/>
</dbReference>
<dbReference type="InterPro" id="IPR003657">
    <property type="entry name" value="WRKY_dom"/>
</dbReference>
<comment type="caution">
    <text evidence="9">The sequence shown here is derived from an EMBL/GenBank/DDBJ whole genome shotgun (WGS) entry which is preliminary data.</text>
</comment>
<accession>A0A5N5JEI2</accession>
<proteinExistence type="predicted"/>
<feature type="coiled-coil region" evidence="6">
    <location>
        <begin position="51"/>
        <end position="85"/>
    </location>
</feature>
<dbReference type="InterPro" id="IPR036576">
    <property type="entry name" value="WRKY_dom_sf"/>
</dbReference>
<keyword evidence="10" id="KW-1185">Reference proteome</keyword>
<feature type="domain" description="WRKY" evidence="8">
    <location>
        <begin position="219"/>
        <end position="285"/>
    </location>
</feature>
<reference evidence="10" key="1">
    <citation type="journal article" date="2019" name="Gigascience">
        <title>De novo genome assembly of the endangered Acer yangbiense, a plant species with extremely small populations endemic to Yunnan Province, China.</title>
        <authorList>
            <person name="Yang J."/>
            <person name="Wariss H.M."/>
            <person name="Tao L."/>
            <person name="Zhang R."/>
            <person name="Yun Q."/>
            <person name="Hollingsworth P."/>
            <person name="Dao Z."/>
            <person name="Luo G."/>
            <person name="Guo H."/>
            <person name="Ma Y."/>
            <person name="Sun W."/>
        </authorList>
    </citation>
    <scope>NUCLEOTIDE SEQUENCE [LARGE SCALE GENOMIC DNA]</scope>
    <source>
        <strain evidence="10">cv. br00</strain>
    </source>
</reference>
<protein>
    <recommendedName>
        <fullName evidence="8">WRKY domain-containing protein</fullName>
    </recommendedName>
</protein>
<keyword evidence="3" id="KW-0238">DNA-binding</keyword>
<keyword evidence="4" id="KW-0804">Transcription</keyword>
<dbReference type="FunFam" id="2.20.25.80:FF:000002">
    <property type="entry name" value="probable WRKY transcription factor 31"/>
    <property type="match status" value="1"/>
</dbReference>
<evidence type="ECO:0000313" key="10">
    <source>
        <dbReference type="Proteomes" id="UP000326939"/>
    </source>
</evidence>
<keyword evidence="5" id="KW-0539">Nucleus</keyword>
<dbReference type="PANTHER" id="PTHR31429:SF24">
    <property type="entry name" value="WRKY TRANSCRIPTION FACTOR 72-RELATED"/>
    <property type="match status" value="1"/>
</dbReference>
<feature type="compositionally biased region" description="Basic and acidic residues" evidence="7">
    <location>
        <begin position="20"/>
        <end position="33"/>
    </location>
</feature>
<evidence type="ECO:0000256" key="5">
    <source>
        <dbReference type="ARBA" id="ARBA00023242"/>
    </source>
</evidence>
<feature type="compositionally biased region" description="Acidic residues" evidence="7">
    <location>
        <begin position="173"/>
        <end position="183"/>
    </location>
</feature>
<feature type="region of interest" description="Disordered" evidence="7">
    <location>
        <begin position="162"/>
        <end position="209"/>
    </location>
</feature>
<dbReference type="GO" id="GO:0005634">
    <property type="term" value="C:nucleus"/>
    <property type="evidence" value="ECO:0007669"/>
    <property type="project" value="UniProtKB-SubCell"/>
</dbReference>
<evidence type="ECO:0000259" key="8">
    <source>
        <dbReference type="PROSITE" id="PS50811"/>
    </source>
</evidence>
<name>A0A5N5JEI2_9ROSI</name>
<organism evidence="9 10">
    <name type="scientific">Salix brachista</name>
    <dbReference type="NCBI Taxonomy" id="2182728"/>
    <lineage>
        <taxon>Eukaryota</taxon>
        <taxon>Viridiplantae</taxon>
        <taxon>Streptophyta</taxon>
        <taxon>Embryophyta</taxon>
        <taxon>Tracheophyta</taxon>
        <taxon>Spermatophyta</taxon>
        <taxon>Magnoliopsida</taxon>
        <taxon>eudicotyledons</taxon>
        <taxon>Gunneridae</taxon>
        <taxon>Pentapetalae</taxon>
        <taxon>rosids</taxon>
        <taxon>fabids</taxon>
        <taxon>Malpighiales</taxon>
        <taxon>Salicaceae</taxon>
        <taxon>Saliceae</taxon>
        <taxon>Salix</taxon>
    </lineage>
</organism>
<dbReference type="EMBL" id="VDCV01000017">
    <property type="protein sequence ID" value="KAB5516354.1"/>
    <property type="molecule type" value="Genomic_DNA"/>
</dbReference>
<keyword evidence="6" id="KW-0175">Coiled coil</keyword>
<dbReference type="GO" id="GO:0043565">
    <property type="term" value="F:sequence-specific DNA binding"/>
    <property type="evidence" value="ECO:0007669"/>
    <property type="project" value="InterPro"/>
</dbReference>
<dbReference type="Pfam" id="PF03106">
    <property type="entry name" value="WRKY"/>
    <property type="match status" value="1"/>
</dbReference>
<evidence type="ECO:0000256" key="2">
    <source>
        <dbReference type="ARBA" id="ARBA00023015"/>
    </source>
</evidence>
<feature type="region of interest" description="Disordered" evidence="7">
    <location>
        <begin position="1"/>
        <end position="33"/>
    </location>
</feature>
<dbReference type="Proteomes" id="UP000326939">
    <property type="component" value="Chromosome 17"/>
</dbReference>
<feature type="region of interest" description="Disordered" evidence="7">
    <location>
        <begin position="525"/>
        <end position="559"/>
    </location>
</feature>
<feature type="region of interest" description="Disordered" evidence="7">
    <location>
        <begin position="94"/>
        <end position="143"/>
    </location>
</feature>
<sequence>MPSSGGAAVEERAVQFGLTSREDSGCSQEAKKSFSDEPLAFDLFVDQEEVIESAKSEMGDVREENQRLKMMLERIEKDYKSLQLRFFDILQHETSSKQSTDSAPSHDETEESNELVSLCLGRSPTEPKKEDKSTTSAKSMENEELKANLTLGLDSKILTSTETVLSNPSSAESVEEPKEEEAGETWPPSKIIPKRNGDHDEAAQQSPPKRARVCVRTRCDTPTMNDGCQWRKYGQKISKGNPCPRAYYRCTVAPSCPVRKQVQRCAEDPTILITTYEGTHNHPLPVSATAMASTTSAAASMLLSGSSTSQQGLVSHINAASARTELNGLSFSLHDQYLRANKQLYFPNSSSPMFPTITLDLTTSPSTSSTPFGRFSSSFSSTSRFPSTSLNFSSTESNSLPPIWGNGLHNYGTRSYNNQQLYQSFMEKNHQAVASQQVLTETLTKAITSDPSFRTVIATAISSMMGGGGSASANSRNQRVGDQNCFGQNLNFGETSTASAFSMNSLTQNGKGCASSCFNGLSSSTSTSQKGSPLQPALPFSVFNSASMPNTDNIEEHKS</sequence>
<dbReference type="PROSITE" id="PS50811">
    <property type="entry name" value="WRKY"/>
    <property type="match status" value="1"/>
</dbReference>
<dbReference type="PANTHER" id="PTHR31429">
    <property type="entry name" value="WRKY TRANSCRIPTION FACTOR 36-RELATED"/>
    <property type="match status" value="1"/>
</dbReference>
<gene>
    <name evidence="9" type="ORF">DKX38_027002</name>
</gene>
<dbReference type="SUPFAM" id="SSF118290">
    <property type="entry name" value="WRKY DNA-binding domain"/>
    <property type="match status" value="1"/>
</dbReference>
<evidence type="ECO:0000256" key="7">
    <source>
        <dbReference type="SAM" id="MobiDB-lite"/>
    </source>
</evidence>
<comment type="subcellular location">
    <subcellularLocation>
        <location evidence="1">Nucleus</location>
    </subcellularLocation>
</comment>
<dbReference type="AlphaFoldDB" id="A0A5N5JEI2"/>
<dbReference type="InterPro" id="IPR044810">
    <property type="entry name" value="WRKY_plant"/>
</dbReference>
<evidence type="ECO:0000256" key="4">
    <source>
        <dbReference type="ARBA" id="ARBA00023163"/>
    </source>
</evidence>
<evidence type="ECO:0000313" key="9">
    <source>
        <dbReference type="EMBL" id="KAB5516354.1"/>
    </source>
</evidence>
<evidence type="ECO:0000256" key="6">
    <source>
        <dbReference type="SAM" id="Coils"/>
    </source>
</evidence>